<protein>
    <recommendedName>
        <fullName evidence="2">Reverse transcriptase domain-containing protein</fullName>
    </recommendedName>
</protein>
<organism evidence="1">
    <name type="scientific">Pundamilia nyererei</name>
    <dbReference type="NCBI Taxonomy" id="303518"/>
    <lineage>
        <taxon>Eukaryota</taxon>
        <taxon>Metazoa</taxon>
        <taxon>Chordata</taxon>
        <taxon>Craniata</taxon>
        <taxon>Vertebrata</taxon>
        <taxon>Euteleostomi</taxon>
        <taxon>Actinopterygii</taxon>
        <taxon>Neopterygii</taxon>
        <taxon>Teleostei</taxon>
        <taxon>Neoteleostei</taxon>
        <taxon>Acanthomorphata</taxon>
        <taxon>Ovalentaria</taxon>
        <taxon>Cichlomorphae</taxon>
        <taxon>Cichliformes</taxon>
        <taxon>Cichlidae</taxon>
        <taxon>African cichlids</taxon>
        <taxon>Pseudocrenilabrinae</taxon>
        <taxon>Haplochromini</taxon>
        <taxon>Pundamilia</taxon>
    </lineage>
</organism>
<reference evidence="1" key="1">
    <citation type="submission" date="2023-09" db="UniProtKB">
        <authorList>
            <consortium name="Ensembl"/>
        </authorList>
    </citation>
    <scope>IDENTIFICATION</scope>
</reference>
<proteinExistence type="predicted"/>
<evidence type="ECO:0008006" key="2">
    <source>
        <dbReference type="Google" id="ProtNLM"/>
    </source>
</evidence>
<dbReference type="STRING" id="303518.ENSPNYP00000000178"/>
<evidence type="ECO:0000313" key="1">
    <source>
        <dbReference type="Ensembl" id="ENSPNYP00000000178.1"/>
    </source>
</evidence>
<sequence length="161" mass="18033">IVADPGVCAILILLELRSTFDTLDHDVIINHLECSDVIKDILAWFQGGISPHPYSDGLPWESVLVPLLCSIYVIYNYNNLCCFTDDTPLYVALTGSKINTTSSLMTSLSDLKCLKSVNFLKVSDFKSEVLLFFFKKKVLLDVSLSWRRSLLTLRAALLLAE</sequence>
<dbReference type="GeneTree" id="ENSGT00940000179024"/>
<dbReference type="Ensembl" id="ENSPNYT00000000185.1">
    <property type="protein sequence ID" value="ENSPNYP00000000178.1"/>
    <property type="gene ID" value="ENSPNYG00000000144.1"/>
</dbReference>
<accession>A0A3B4EQX2</accession>
<dbReference type="AlphaFoldDB" id="A0A3B4EQX2"/>
<name>A0A3B4EQX2_9CICH</name>